<dbReference type="PANTHER" id="PTHR11941">
    <property type="entry name" value="ENOYL-COA HYDRATASE-RELATED"/>
    <property type="match status" value="1"/>
</dbReference>
<sequence length="258" mass="27729">MDTATGISVRRHAAIAHVTIDRPERRNALHGPAWQALGDCVEMLSADTEMRCMVIGGAHGHFCAGDDLKESELKLGGARARAYADLIARVYARLDEAPFPVIAAINGACMGAGMSIALHCDFRIAAPDAKFAVPVARIGDYYPLELCARLVRLLGAREASAILMLGDPMDGETADRAGFARLADDPLAGALDMADAISSRAPLVVHAMKRAVNAVLDGRLEQQRPEIDAMIEAIKSSMDRNEGRQAFLDKRPPVFRGQ</sequence>
<dbReference type="InterPro" id="IPR018376">
    <property type="entry name" value="Enoyl-CoA_hyd/isom_CS"/>
</dbReference>
<dbReference type="AlphaFoldDB" id="G4R744"/>
<dbReference type="Pfam" id="PF00378">
    <property type="entry name" value="ECH_1"/>
    <property type="match status" value="1"/>
</dbReference>
<dbReference type="KEGG" id="phl:KKY_151"/>
<dbReference type="GO" id="GO:0006635">
    <property type="term" value="P:fatty acid beta-oxidation"/>
    <property type="evidence" value="ECO:0007669"/>
    <property type="project" value="TreeGrafter"/>
</dbReference>
<comment type="similarity">
    <text evidence="1 2">Belongs to the enoyl-CoA hydratase/isomerase family.</text>
</comment>
<evidence type="ECO:0000313" key="4">
    <source>
        <dbReference type="Proteomes" id="UP000008850"/>
    </source>
</evidence>
<dbReference type="PANTHER" id="PTHR11941:SF54">
    <property type="entry name" value="ENOYL-COA HYDRATASE, MITOCHONDRIAL"/>
    <property type="match status" value="1"/>
</dbReference>
<gene>
    <name evidence="3" type="ordered locus">KKY_151</name>
</gene>
<evidence type="ECO:0000256" key="1">
    <source>
        <dbReference type="ARBA" id="ARBA00005254"/>
    </source>
</evidence>
<dbReference type="SUPFAM" id="SSF52096">
    <property type="entry name" value="ClpP/crotonase"/>
    <property type="match status" value="1"/>
</dbReference>
<proteinExistence type="inferred from homology"/>
<dbReference type="HOGENOM" id="CLU_009834_7_3_5"/>
<dbReference type="InterPro" id="IPR001753">
    <property type="entry name" value="Enoyl-CoA_hydra/iso"/>
</dbReference>
<dbReference type="EMBL" id="CP003075">
    <property type="protein sequence ID" value="AEQ50198.1"/>
    <property type="molecule type" value="Genomic_DNA"/>
</dbReference>
<evidence type="ECO:0000256" key="2">
    <source>
        <dbReference type="RuleBase" id="RU003707"/>
    </source>
</evidence>
<protein>
    <submittedName>
        <fullName evidence="3">Enoyl-CoA hydratase</fullName>
    </submittedName>
</protein>
<dbReference type="RefSeq" id="WP_014129348.1">
    <property type="nucleotide sequence ID" value="NC_016078.1"/>
</dbReference>
<dbReference type="STRING" id="1082931.KKY_151"/>
<accession>G4R744</accession>
<name>G4R744_PELHB</name>
<dbReference type="Proteomes" id="UP000008850">
    <property type="component" value="Chromosome"/>
</dbReference>
<dbReference type="eggNOG" id="COG1024">
    <property type="taxonomic scope" value="Bacteria"/>
</dbReference>
<dbReference type="GO" id="GO:0003824">
    <property type="term" value="F:catalytic activity"/>
    <property type="evidence" value="ECO:0007669"/>
    <property type="project" value="InterPro"/>
</dbReference>
<evidence type="ECO:0000313" key="3">
    <source>
        <dbReference type="EMBL" id="AEQ50198.1"/>
    </source>
</evidence>
<dbReference type="PROSITE" id="PS00166">
    <property type="entry name" value="ENOYL_COA_HYDRATASE"/>
    <property type="match status" value="1"/>
</dbReference>
<dbReference type="InterPro" id="IPR029045">
    <property type="entry name" value="ClpP/crotonase-like_dom_sf"/>
</dbReference>
<dbReference type="Gene3D" id="3.90.226.10">
    <property type="entry name" value="2-enoyl-CoA Hydratase, Chain A, domain 1"/>
    <property type="match status" value="1"/>
</dbReference>
<dbReference type="CDD" id="cd06558">
    <property type="entry name" value="crotonase-like"/>
    <property type="match status" value="1"/>
</dbReference>
<keyword evidence="4" id="KW-1185">Reference proteome</keyword>
<organism evidence="3 4">
    <name type="scientific">Pelagibacterium halotolerans (strain DSM 22347 / JCM 15775 / CGMCC 1.7692 / B2)</name>
    <dbReference type="NCBI Taxonomy" id="1082931"/>
    <lineage>
        <taxon>Bacteria</taxon>
        <taxon>Pseudomonadati</taxon>
        <taxon>Pseudomonadota</taxon>
        <taxon>Alphaproteobacteria</taxon>
        <taxon>Hyphomicrobiales</taxon>
        <taxon>Devosiaceae</taxon>
        <taxon>Pelagibacterium</taxon>
    </lineage>
</organism>
<reference evidence="3 4" key="1">
    <citation type="journal article" date="2012" name="J. Bacteriol.">
        <title>Complete genome sequence of Pelagibacterium halotolerans B2T.</title>
        <authorList>
            <person name="Huo Y.Y."/>
            <person name="Cheng H."/>
            <person name="Han X.F."/>
            <person name="Jiang X.W."/>
            <person name="Sun C."/>
            <person name="Zhang X.Q."/>
            <person name="Zhu X.F."/>
            <person name="Liu Y.F."/>
            <person name="Li P.F."/>
            <person name="Ni P.X."/>
            <person name="Wu M."/>
        </authorList>
    </citation>
    <scope>NUCLEOTIDE SEQUENCE [LARGE SCALE GENOMIC DNA]</scope>
    <source>
        <strain evidence="4">DSM 22347 / JCM 15775 / CGMCC 1.7692 / B2</strain>
    </source>
</reference>